<evidence type="ECO:0000313" key="2">
    <source>
        <dbReference type="EMBL" id="KAK4781435.1"/>
    </source>
</evidence>
<evidence type="ECO:0000256" key="1">
    <source>
        <dbReference type="SAM" id="MobiDB-lite"/>
    </source>
</evidence>
<dbReference type="Proteomes" id="UP001346149">
    <property type="component" value="Unassembled WGS sequence"/>
</dbReference>
<feature type="region of interest" description="Disordered" evidence="1">
    <location>
        <begin position="68"/>
        <end position="118"/>
    </location>
</feature>
<dbReference type="GO" id="GO:0009535">
    <property type="term" value="C:chloroplast thylakoid membrane"/>
    <property type="evidence" value="ECO:0007669"/>
    <property type="project" value="TreeGrafter"/>
</dbReference>
<dbReference type="EMBL" id="JAXQNO010000016">
    <property type="protein sequence ID" value="KAK4781435.1"/>
    <property type="molecule type" value="Genomic_DNA"/>
</dbReference>
<dbReference type="PANTHER" id="PTHR35745">
    <property type="entry name" value="BNACNNG14650D PROTEIN"/>
    <property type="match status" value="1"/>
</dbReference>
<dbReference type="InterPro" id="IPR040003">
    <property type="entry name" value="PG18-like"/>
</dbReference>
<proteinExistence type="predicted"/>
<accession>A0AAN7LI55</accession>
<name>A0AAN7LI55_TRANT</name>
<comment type="caution">
    <text evidence="2">The sequence shown here is derived from an EMBL/GenBank/DDBJ whole genome shotgun (WGS) entry which is preliminary data.</text>
</comment>
<dbReference type="PANTHER" id="PTHR35745:SF1">
    <property type="entry name" value="OS04G0513000 PROTEIN"/>
    <property type="match status" value="1"/>
</dbReference>
<sequence>MKRFVKDGDRPWLPLQMSLNNWARHMTAAKVPISRFHFLSTIGRLQAEQQKQVQDFQEEVFERAKRAKEKAARESMEAQELIPKSTDAADVTPMAAGSQPTSSSNTPLNSYNRLSLNW</sequence>
<reference evidence="2 3" key="1">
    <citation type="journal article" date="2023" name="Hortic Res">
        <title>Pangenome of water caltrop reveals structural variations and asymmetric subgenome divergence after allopolyploidization.</title>
        <authorList>
            <person name="Zhang X."/>
            <person name="Chen Y."/>
            <person name="Wang L."/>
            <person name="Yuan Y."/>
            <person name="Fang M."/>
            <person name="Shi L."/>
            <person name="Lu R."/>
            <person name="Comes H.P."/>
            <person name="Ma Y."/>
            <person name="Chen Y."/>
            <person name="Huang G."/>
            <person name="Zhou Y."/>
            <person name="Zheng Z."/>
            <person name="Qiu Y."/>
        </authorList>
    </citation>
    <scope>NUCLEOTIDE SEQUENCE [LARGE SCALE GENOMIC DNA]</scope>
    <source>
        <strain evidence="2">F231</strain>
    </source>
</reference>
<protein>
    <submittedName>
        <fullName evidence="2">Uncharacterized protein</fullName>
    </submittedName>
</protein>
<gene>
    <name evidence="2" type="ORF">SAY86_015537</name>
</gene>
<dbReference type="GO" id="GO:0010027">
    <property type="term" value="P:thylakoid membrane organization"/>
    <property type="evidence" value="ECO:0007669"/>
    <property type="project" value="InterPro"/>
</dbReference>
<evidence type="ECO:0000313" key="3">
    <source>
        <dbReference type="Proteomes" id="UP001346149"/>
    </source>
</evidence>
<dbReference type="Pfam" id="PF20711">
    <property type="entry name" value="DUF6825"/>
    <property type="match status" value="1"/>
</dbReference>
<organism evidence="2 3">
    <name type="scientific">Trapa natans</name>
    <name type="common">Water chestnut</name>
    <dbReference type="NCBI Taxonomy" id="22666"/>
    <lineage>
        <taxon>Eukaryota</taxon>
        <taxon>Viridiplantae</taxon>
        <taxon>Streptophyta</taxon>
        <taxon>Embryophyta</taxon>
        <taxon>Tracheophyta</taxon>
        <taxon>Spermatophyta</taxon>
        <taxon>Magnoliopsida</taxon>
        <taxon>eudicotyledons</taxon>
        <taxon>Gunneridae</taxon>
        <taxon>Pentapetalae</taxon>
        <taxon>rosids</taxon>
        <taxon>malvids</taxon>
        <taxon>Myrtales</taxon>
        <taxon>Lythraceae</taxon>
        <taxon>Trapa</taxon>
    </lineage>
</organism>
<feature type="compositionally biased region" description="Polar residues" evidence="1">
    <location>
        <begin position="98"/>
        <end position="118"/>
    </location>
</feature>
<keyword evidence="3" id="KW-1185">Reference proteome</keyword>
<dbReference type="AlphaFoldDB" id="A0AAN7LI55"/>